<dbReference type="AlphaFoldDB" id="A0A4C1TL76"/>
<reference evidence="1 2" key="1">
    <citation type="journal article" date="2019" name="Commun. Biol.">
        <title>The bagworm genome reveals a unique fibroin gene that provides high tensile strength.</title>
        <authorList>
            <person name="Kono N."/>
            <person name="Nakamura H."/>
            <person name="Ohtoshi R."/>
            <person name="Tomita M."/>
            <person name="Numata K."/>
            <person name="Arakawa K."/>
        </authorList>
    </citation>
    <scope>NUCLEOTIDE SEQUENCE [LARGE SCALE GENOMIC DNA]</scope>
</reference>
<name>A0A4C1TL76_EUMVA</name>
<accession>A0A4C1TL76</accession>
<organism evidence="1 2">
    <name type="scientific">Eumeta variegata</name>
    <name type="common">Bagworm moth</name>
    <name type="synonym">Eumeta japonica</name>
    <dbReference type="NCBI Taxonomy" id="151549"/>
    <lineage>
        <taxon>Eukaryota</taxon>
        <taxon>Metazoa</taxon>
        <taxon>Ecdysozoa</taxon>
        <taxon>Arthropoda</taxon>
        <taxon>Hexapoda</taxon>
        <taxon>Insecta</taxon>
        <taxon>Pterygota</taxon>
        <taxon>Neoptera</taxon>
        <taxon>Endopterygota</taxon>
        <taxon>Lepidoptera</taxon>
        <taxon>Glossata</taxon>
        <taxon>Ditrysia</taxon>
        <taxon>Tineoidea</taxon>
        <taxon>Psychidae</taxon>
        <taxon>Oiketicinae</taxon>
        <taxon>Eumeta</taxon>
    </lineage>
</organism>
<proteinExistence type="predicted"/>
<gene>
    <name evidence="1" type="ORF">EVAR_75398_1</name>
</gene>
<sequence length="73" mass="8204">MISNYTTEKISELRVQNAAAKQVVRSKERVCANSELAPAPRAPRPAPRRTSDAPSICIREELCTTPLKLSRYY</sequence>
<dbReference type="EMBL" id="BGZK01000067">
    <property type="protein sequence ID" value="GBP14804.1"/>
    <property type="molecule type" value="Genomic_DNA"/>
</dbReference>
<evidence type="ECO:0000313" key="2">
    <source>
        <dbReference type="Proteomes" id="UP000299102"/>
    </source>
</evidence>
<keyword evidence="2" id="KW-1185">Reference proteome</keyword>
<dbReference type="Proteomes" id="UP000299102">
    <property type="component" value="Unassembled WGS sequence"/>
</dbReference>
<protein>
    <submittedName>
        <fullName evidence="1">Uncharacterized protein</fullName>
    </submittedName>
</protein>
<evidence type="ECO:0000313" key="1">
    <source>
        <dbReference type="EMBL" id="GBP14804.1"/>
    </source>
</evidence>
<comment type="caution">
    <text evidence="1">The sequence shown here is derived from an EMBL/GenBank/DDBJ whole genome shotgun (WGS) entry which is preliminary data.</text>
</comment>